<dbReference type="PANTHER" id="PTHR45569:SF1">
    <property type="entry name" value="SENSOR PROTEIN KDPD"/>
    <property type="match status" value="1"/>
</dbReference>
<reference evidence="1 2" key="1">
    <citation type="journal article" date="2014" name="Genome Announc.">
        <title>Draft Genome Sequence of Fervidicella metallireducens Strain AeBT, an Iron-Reducing Thermoanaerobe from the Great Artesian Basin.</title>
        <authorList>
            <person name="Patel B.K."/>
        </authorList>
    </citation>
    <scope>NUCLEOTIDE SEQUENCE [LARGE SCALE GENOMIC DNA]</scope>
    <source>
        <strain evidence="1 2">AeB</strain>
    </source>
</reference>
<evidence type="ECO:0000313" key="2">
    <source>
        <dbReference type="Proteomes" id="UP000019681"/>
    </source>
</evidence>
<sequence>MNMTNNIMVCVTQQKTCERLIKNGAEIRKKLSGDLYVIHVAREGVNFLGNKQESEALEYLFEKSKEVGADLTVLRSDNVIDTIADFAYNKKIGHIVLGESPIGSNEDGVISEIKNRLPNSQIHIIPAE</sequence>
<name>A0A017RTJ8_9CLOT</name>
<dbReference type="PANTHER" id="PTHR45569">
    <property type="entry name" value="SENSOR PROTEIN KDPD"/>
    <property type="match status" value="1"/>
</dbReference>
<dbReference type="InterPro" id="IPR014729">
    <property type="entry name" value="Rossmann-like_a/b/a_fold"/>
</dbReference>
<dbReference type="GO" id="GO:0000155">
    <property type="term" value="F:phosphorelay sensor kinase activity"/>
    <property type="evidence" value="ECO:0007669"/>
    <property type="project" value="TreeGrafter"/>
</dbReference>
<dbReference type="RefSeq" id="WP_035380537.1">
    <property type="nucleotide sequence ID" value="NZ_AZQP01000032.1"/>
</dbReference>
<dbReference type="InterPro" id="IPR052023">
    <property type="entry name" value="Histidine_kinase_KdpD"/>
</dbReference>
<proteinExistence type="predicted"/>
<dbReference type="OrthoDB" id="1707003at2"/>
<evidence type="ECO:0000313" key="1">
    <source>
        <dbReference type="EMBL" id="EYE87987.1"/>
    </source>
</evidence>
<comment type="caution">
    <text evidence="1">The sequence shown here is derived from an EMBL/GenBank/DDBJ whole genome shotgun (WGS) entry which is preliminary data.</text>
</comment>
<accession>A0A017RTJ8</accession>
<dbReference type="Proteomes" id="UP000019681">
    <property type="component" value="Unassembled WGS sequence"/>
</dbReference>
<protein>
    <submittedName>
        <fullName evidence="1">Universal stress protein UspA</fullName>
    </submittedName>
</protein>
<dbReference type="SUPFAM" id="SSF52402">
    <property type="entry name" value="Adenine nucleotide alpha hydrolases-like"/>
    <property type="match status" value="1"/>
</dbReference>
<keyword evidence="2" id="KW-1185">Reference proteome</keyword>
<dbReference type="Gene3D" id="3.40.50.620">
    <property type="entry name" value="HUPs"/>
    <property type="match status" value="1"/>
</dbReference>
<dbReference type="STRING" id="1403537.Q428_10485"/>
<dbReference type="EMBL" id="AZQP01000032">
    <property type="protein sequence ID" value="EYE87987.1"/>
    <property type="molecule type" value="Genomic_DNA"/>
</dbReference>
<gene>
    <name evidence="1" type="ORF">Q428_10485</name>
</gene>
<dbReference type="GO" id="GO:0005886">
    <property type="term" value="C:plasma membrane"/>
    <property type="evidence" value="ECO:0007669"/>
    <property type="project" value="TreeGrafter"/>
</dbReference>
<organism evidence="1 2">
    <name type="scientific">Fervidicella metallireducens AeB</name>
    <dbReference type="NCBI Taxonomy" id="1403537"/>
    <lineage>
        <taxon>Bacteria</taxon>
        <taxon>Bacillati</taxon>
        <taxon>Bacillota</taxon>
        <taxon>Clostridia</taxon>
        <taxon>Eubacteriales</taxon>
        <taxon>Clostridiaceae</taxon>
        <taxon>Fervidicella</taxon>
    </lineage>
</organism>
<dbReference type="AlphaFoldDB" id="A0A017RTJ8"/>